<feature type="chain" id="PRO_5005503673" evidence="2">
    <location>
        <begin position="22"/>
        <end position="260"/>
    </location>
</feature>
<dbReference type="RefSeq" id="WP_055433098.1">
    <property type="nucleotide sequence ID" value="NZ_CYHA01000001.1"/>
</dbReference>
<evidence type="ECO:0000313" key="4">
    <source>
        <dbReference type="EMBL" id="CUA81481.1"/>
    </source>
</evidence>
<dbReference type="PANTHER" id="PTHR35936:SF6">
    <property type="entry name" value="AMINO ACID ABC TRANSPORTER SUBSTRATE-BINDING PAAT FAMILY PROTEIN"/>
    <property type="match status" value="1"/>
</dbReference>
<dbReference type="STRING" id="375574.GCA_001418035_00123"/>
<dbReference type="PANTHER" id="PTHR35936">
    <property type="entry name" value="MEMBRANE-BOUND LYTIC MUREIN TRANSGLYCOSYLASE F"/>
    <property type="match status" value="1"/>
</dbReference>
<organism evidence="4 5">
    <name type="scientific">Gulbenkiania indica</name>
    <dbReference type="NCBI Taxonomy" id="375574"/>
    <lineage>
        <taxon>Bacteria</taxon>
        <taxon>Pseudomonadati</taxon>
        <taxon>Pseudomonadota</taxon>
        <taxon>Betaproteobacteria</taxon>
        <taxon>Neisseriales</taxon>
        <taxon>Chromobacteriaceae</taxon>
        <taxon>Gulbenkiania</taxon>
    </lineage>
</organism>
<evidence type="ECO:0000256" key="1">
    <source>
        <dbReference type="ARBA" id="ARBA00022729"/>
    </source>
</evidence>
<evidence type="ECO:0000313" key="5">
    <source>
        <dbReference type="Proteomes" id="UP000243535"/>
    </source>
</evidence>
<evidence type="ECO:0000259" key="3">
    <source>
        <dbReference type="Pfam" id="PF00497"/>
    </source>
</evidence>
<dbReference type="EMBL" id="CYHA01000001">
    <property type="protein sequence ID" value="CUA81481.1"/>
    <property type="molecule type" value="Genomic_DNA"/>
</dbReference>
<dbReference type="InterPro" id="IPR001638">
    <property type="entry name" value="Solute-binding_3/MltF_N"/>
</dbReference>
<name>A0A0K6GSH4_9NEIS</name>
<keyword evidence="5" id="KW-1185">Reference proteome</keyword>
<protein>
    <submittedName>
        <fullName evidence="4">ABC-type amino acid transport/signal transduction system, periplasmic component/domain</fullName>
    </submittedName>
</protein>
<dbReference type="AlphaFoldDB" id="A0A0K6GSH4"/>
<dbReference type="Gene3D" id="3.40.190.10">
    <property type="entry name" value="Periplasmic binding protein-like II"/>
    <property type="match status" value="2"/>
</dbReference>
<proteinExistence type="predicted"/>
<feature type="domain" description="Solute-binding protein family 3/N-terminal" evidence="3">
    <location>
        <begin position="24"/>
        <end position="248"/>
    </location>
</feature>
<dbReference type="Pfam" id="PF00497">
    <property type="entry name" value="SBP_bac_3"/>
    <property type="match status" value="1"/>
</dbReference>
<dbReference type="Proteomes" id="UP000243535">
    <property type="component" value="Unassembled WGS sequence"/>
</dbReference>
<evidence type="ECO:0000256" key="2">
    <source>
        <dbReference type="SAM" id="SignalP"/>
    </source>
</evidence>
<dbReference type="SUPFAM" id="SSF53850">
    <property type="entry name" value="Periplasmic binding protein-like II"/>
    <property type="match status" value="1"/>
</dbReference>
<reference evidence="5" key="1">
    <citation type="submission" date="2015-08" db="EMBL/GenBank/DDBJ databases">
        <authorList>
            <person name="Varghese N."/>
        </authorList>
    </citation>
    <scope>NUCLEOTIDE SEQUENCE [LARGE SCALE GENOMIC DNA]</scope>
    <source>
        <strain evidence="5">DSM 17901</strain>
    </source>
</reference>
<gene>
    <name evidence="4" type="ORF">Ga0061063_0323</name>
</gene>
<feature type="signal peptide" evidence="2">
    <location>
        <begin position="1"/>
        <end position="21"/>
    </location>
</feature>
<dbReference type="OrthoDB" id="245568at2"/>
<accession>A0A0K6GSH4</accession>
<sequence length="260" mass="29504">MKRWVLLLLWAFYGVAPARTAQTLTLAVEDDWFPYAAERNGQPEGFAVDVVREAYRAVGVDVTLKSMPYARCMRVVRYGHMAGCFNSLKDASTVRFYLFHNTPLFVADIGIYRQTGAPLRRPLTVNSLEGKRVGLTNGYTYGDAVERSVAFRKEYALSDLQNLRKLAAGRLDYVLMYSRVMDHLVGSHALEFRGRFQRVGTAIENPLYVTFSPRHPQGEWAMEQLDAGLAVLHRSGRYHQLEQRWAFGKASPGGWHGQRP</sequence>
<keyword evidence="1 2" id="KW-0732">Signal</keyword>